<geneLocation type="plasmid" evidence="1 2">
    <name>p1</name>
</geneLocation>
<proteinExistence type="predicted"/>
<gene>
    <name evidence="1" type="ORF">V2W30_40160</name>
</gene>
<sequence>MSQEATMDTAAAVRRARFGKLPERIRREDMMEEVQSGPTGAVNTSPDETAAYRTFSCLALDMGL</sequence>
<keyword evidence="2" id="KW-1185">Reference proteome</keyword>
<dbReference type="Proteomes" id="UP001432251">
    <property type="component" value="Plasmid p1"/>
</dbReference>
<evidence type="ECO:0000313" key="1">
    <source>
        <dbReference type="EMBL" id="WWQ69397.1"/>
    </source>
</evidence>
<name>A0ACD5AQE3_9ACTN</name>
<evidence type="ECO:0000313" key="2">
    <source>
        <dbReference type="Proteomes" id="UP001432251"/>
    </source>
</evidence>
<reference evidence="1" key="1">
    <citation type="journal article" date="2025" name="Int. J. Syst. Evol. Microbiol.">
        <title>Streptomyces citrinus sp. nov., with yellow diffusible pigment.</title>
        <authorList>
            <person name="He Y."/>
            <person name="Yang E."/>
            <person name="Xu J."/>
            <person name="Sun Y."/>
            <person name="Sun L."/>
        </authorList>
    </citation>
    <scope>NUCLEOTIDE SEQUENCE</scope>
    <source>
        <strain evidence="1">Q6</strain>
    </source>
</reference>
<accession>A0ACD5AQE3</accession>
<keyword evidence="1" id="KW-0614">Plasmid</keyword>
<organism evidence="1 2">
    <name type="scientific">Streptomyces citrinus</name>
    <dbReference type="NCBI Taxonomy" id="3118173"/>
    <lineage>
        <taxon>Bacteria</taxon>
        <taxon>Bacillati</taxon>
        <taxon>Actinomycetota</taxon>
        <taxon>Actinomycetes</taxon>
        <taxon>Kitasatosporales</taxon>
        <taxon>Streptomycetaceae</taxon>
        <taxon>Streptomyces</taxon>
    </lineage>
</organism>
<protein>
    <submittedName>
        <fullName evidence="1">Uncharacterized protein</fullName>
    </submittedName>
</protein>
<dbReference type="EMBL" id="CP146023">
    <property type="protein sequence ID" value="WWQ69397.1"/>
    <property type="molecule type" value="Genomic_DNA"/>
</dbReference>